<dbReference type="EMBL" id="CAJVQA010000590">
    <property type="protein sequence ID" value="CAG8482161.1"/>
    <property type="molecule type" value="Genomic_DNA"/>
</dbReference>
<proteinExistence type="predicted"/>
<reference evidence="1" key="1">
    <citation type="submission" date="2021-06" db="EMBL/GenBank/DDBJ databases">
        <authorList>
            <person name="Kallberg Y."/>
            <person name="Tangrot J."/>
            <person name="Rosling A."/>
        </authorList>
    </citation>
    <scope>NUCLEOTIDE SEQUENCE</scope>
    <source>
        <strain evidence="1">FL966</strain>
    </source>
</reference>
<comment type="caution">
    <text evidence="1">The sequence shown here is derived from an EMBL/GenBank/DDBJ whole genome shotgun (WGS) entry which is preliminary data.</text>
</comment>
<organism evidence="1 2">
    <name type="scientific">Cetraspora pellucida</name>
    <dbReference type="NCBI Taxonomy" id="1433469"/>
    <lineage>
        <taxon>Eukaryota</taxon>
        <taxon>Fungi</taxon>
        <taxon>Fungi incertae sedis</taxon>
        <taxon>Mucoromycota</taxon>
        <taxon>Glomeromycotina</taxon>
        <taxon>Glomeromycetes</taxon>
        <taxon>Diversisporales</taxon>
        <taxon>Gigasporaceae</taxon>
        <taxon>Cetraspora</taxon>
    </lineage>
</organism>
<evidence type="ECO:0000313" key="2">
    <source>
        <dbReference type="Proteomes" id="UP000789759"/>
    </source>
</evidence>
<name>A0A9N8WGQ4_9GLOM</name>
<gene>
    <name evidence="1" type="ORF">CPELLU_LOCUS1575</name>
</gene>
<accession>A0A9N8WGQ4</accession>
<sequence length="45" mass="5021">MILNISGMIYQCPYNIPPKNLSIPSIHLKQVTIVDQICVTTSGIY</sequence>
<evidence type="ECO:0000313" key="1">
    <source>
        <dbReference type="EMBL" id="CAG8482161.1"/>
    </source>
</evidence>
<dbReference type="AlphaFoldDB" id="A0A9N8WGQ4"/>
<dbReference type="Proteomes" id="UP000789759">
    <property type="component" value="Unassembled WGS sequence"/>
</dbReference>
<protein>
    <submittedName>
        <fullName evidence="1">15311_t:CDS:1</fullName>
    </submittedName>
</protein>
<keyword evidence="2" id="KW-1185">Reference proteome</keyword>